<evidence type="ECO:0000313" key="2">
    <source>
        <dbReference type="Proteomes" id="UP000217199"/>
    </source>
</evidence>
<dbReference type="Proteomes" id="UP000217199">
    <property type="component" value="Unassembled WGS sequence"/>
</dbReference>
<reference evidence="1 2" key="1">
    <citation type="journal article" date="2017" name="Mol. Ecol.">
        <title>Comparative and population genomic landscape of Phellinus noxius: A hypervariable fungus causing root rot in trees.</title>
        <authorList>
            <person name="Chung C.L."/>
            <person name="Lee T.J."/>
            <person name="Akiba M."/>
            <person name="Lee H.H."/>
            <person name="Kuo T.H."/>
            <person name="Liu D."/>
            <person name="Ke H.M."/>
            <person name="Yokoi T."/>
            <person name="Roa M.B."/>
            <person name="Lu M.J."/>
            <person name="Chang Y.Y."/>
            <person name="Ann P.J."/>
            <person name="Tsai J.N."/>
            <person name="Chen C.Y."/>
            <person name="Tzean S.S."/>
            <person name="Ota Y."/>
            <person name="Hattori T."/>
            <person name="Sahashi N."/>
            <person name="Liou R.F."/>
            <person name="Kikuchi T."/>
            <person name="Tsai I.J."/>
        </authorList>
    </citation>
    <scope>NUCLEOTIDE SEQUENCE [LARGE SCALE GENOMIC DNA]</scope>
    <source>
        <strain evidence="1 2">FFPRI411160</strain>
    </source>
</reference>
<keyword evidence="2" id="KW-1185">Reference proteome</keyword>
<keyword evidence="1" id="KW-0808">Transferase</keyword>
<dbReference type="GO" id="GO:0003964">
    <property type="term" value="F:RNA-directed DNA polymerase activity"/>
    <property type="evidence" value="ECO:0007669"/>
    <property type="project" value="UniProtKB-KW"/>
</dbReference>
<dbReference type="STRING" id="2282107.A0A286UID9"/>
<organism evidence="1 2">
    <name type="scientific">Pyrrhoderma noxium</name>
    <dbReference type="NCBI Taxonomy" id="2282107"/>
    <lineage>
        <taxon>Eukaryota</taxon>
        <taxon>Fungi</taxon>
        <taxon>Dikarya</taxon>
        <taxon>Basidiomycota</taxon>
        <taxon>Agaricomycotina</taxon>
        <taxon>Agaricomycetes</taxon>
        <taxon>Hymenochaetales</taxon>
        <taxon>Hymenochaetaceae</taxon>
        <taxon>Pyrrhoderma</taxon>
    </lineage>
</organism>
<sequence length="853" mass="98186">MPTEAFGETLQFITDVKLHELSKRQQKFAEHASNIARDKALQSDYVSQLKTLVEGIKAWPGAWSDDFNLPNMNRFLEHAYRDPGFPKPVLKEWIRRAEEEIAHEGTRYKFAQIFGQLLMDWLKSKHADMESGGGDFENIGRKETVEQKEKLESLIFESKDIDVVAFEEYLRSLFSSKEAEEALEITRKRIKKFGENLCKTNISTEQLQTVIKSVLLTDVLSEEKAATLKEFLRNPTVIEELASVLNMQISTLKTWSWPQEGVVLEPRRHLNGRTRFHLDSEILTCLLLHHVGLVWSVEFKQCFEILRASRAWKQGPQVLDREMNRRRDAFFRREPRVQAITEIRRSYQKDHFFVCQLPSKFEVTKDQYNSSKSDSESDLGPRFDTPVDLKQSLLHILASDIVMNKELYGHCSVVRTDLEWFGPSLPFDTIRTVFKFFGVSEDFISFLTTFLSCPIVFKDDPSGIARVRKRGVPISYLLSTLCGEVVLFVMDFAVNQRADGLFLYRIHDDYWFWDPTPSRCEAAWSEMLHFASLSGLTFNKEKTGSVTIGSSTPSSGLPEGDLRWGFLRMGSDTDGRFVVDTAMIDEHIVELRRQLAATNSIFGWVQAYNKYMSFFVRNCGTPSFVYGKEHIDQIIDSLARIQRGLFGPNIILVISRMIEDKLKIRTENIPNGWFFWPNAAGGLELKDPFIELLLVTEGFKEKSVGEILRRAKMRDSQEYDIAKKRWETAERDQASVTDTEFFSFEEFNSGREERAEWWGQAYKELLSRPENFELVCTPKLEAALTVLGDGIGAFLSGQTKNGWQSLSPYWRWIIGLYHDEMVKKFGSLAIVEAGAVPIGMVSVFKTSRTKWEQ</sequence>
<keyword evidence="1" id="KW-0695">RNA-directed DNA polymerase</keyword>
<dbReference type="PANTHER" id="PTHR37015">
    <property type="entry name" value="REVERSE TRANSCRIPTASE DOMAIN-CONTAINING PROTEIN"/>
    <property type="match status" value="1"/>
</dbReference>
<dbReference type="PANTHER" id="PTHR37015:SF2">
    <property type="entry name" value="REVERSE TRANSCRIPTASE DOMAIN-CONTAINING PROTEIN"/>
    <property type="match status" value="1"/>
</dbReference>
<proteinExistence type="predicted"/>
<accession>A0A286UID9</accession>
<dbReference type="EMBL" id="NBII01000004">
    <property type="protein sequence ID" value="PAV19381.1"/>
    <property type="molecule type" value="Genomic_DNA"/>
</dbReference>
<dbReference type="OrthoDB" id="74545at2759"/>
<comment type="caution">
    <text evidence="1">The sequence shown here is derived from an EMBL/GenBank/DDBJ whole genome shotgun (WGS) entry which is preliminary data.</text>
</comment>
<gene>
    <name evidence="1" type="ORF">PNOK_0431500</name>
</gene>
<keyword evidence="1" id="KW-0548">Nucleotidyltransferase</keyword>
<evidence type="ECO:0000313" key="1">
    <source>
        <dbReference type="EMBL" id="PAV19381.1"/>
    </source>
</evidence>
<protein>
    <submittedName>
        <fullName evidence="1">Reverse transcriptase</fullName>
    </submittedName>
</protein>
<dbReference type="AlphaFoldDB" id="A0A286UID9"/>
<name>A0A286UID9_9AGAM</name>
<dbReference type="InParanoid" id="A0A286UID9"/>